<evidence type="ECO:0000256" key="2">
    <source>
        <dbReference type="ARBA" id="ARBA00022448"/>
    </source>
</evidence>
<keyword evidence="4 8" id="KW-0812">Transmembrane</keyword>
<feature type="transmembrane region" description="Helical" evidence="8">
    <location>
        <begin position="228"/>
        <end position="250"/>
    </location>
</feature>
<dbReference type="GO" id="GO:0005886">
    <property type="term" value="C:plasma membrane"/>
    <property type="evidence" value="ECO:0007669"/>
    <property type="project" value="UniProtKB-SubCell"/>
</dbReference>
<evidence type="ECO:0000256" key="3">
    <source>
        <dbReference type="ARBA" id="ARBA00022475"/>
    </source>
</evidence>
<reference evidence="10 11" key="1">
    <citation type="submission" date="2016-08" db="EMBL/GenBank/DDBJ databases">
        <title>Genome sequencing of Paenibacillus sp. TI45-13ar, isolated from Korean traditional nuruk.</title>
        <authorList>
            <person name="Kim S.-J."/>
        </authorList>
    </citation>
    <scope>NUCLEOTIDE SEQUENCE [LARGE SCALE GENOMIC DNA]</scope>
    <source>
        <strain evidence="10 11">TI45-13ar</strain>
    </source>
</reference>
<name>A0A1E3L8Z3_9BACL</name>
<dbReference type="AlphaFoldDB" id="A0A1E3L8Z3"/>
<keyword evidence="11" id="KW-1185">Reference proteome</keyword>
<dbReference type="STRING" id="1886670.PTI45_00458"/>
<feature type="transmembrane region" description="Helical" evidence="8">
    <location>
        <begin position="6"/>
        <end position="28"/>
    </location>
</feature>
<organism evidence="10 11">
    <name type="scientific">Paenibacillus nuruki</name>
    <dbReference type="NCBI Taxonomy" id="1886670"/>
    <lineage>
        <taxon>Bacteria</taxon>
        <taxon>Bacillati</taxon>
        <taxon>Bacillota</taxon>
        <taxon>Bacilli</taxon>
        <taxon>Bacillales</taxon>
        <taxon>Paenibacillaceae</taxon>
        <taxon>Paenibacillus</taxon>
    </lineage>
</organism>
<sequence>MSLSIGLRYSFLTLFLLFLIVALVWTPYDPYQIQMGDRLQTSSAIHWLGTDHLGRDLLSRIMEGARTTVGISLAILFVSLLIGVPFGLLSGYIGGWLDKAFKKIIDAFMTLPDYIFALILTGLLGPGLVNLIFAITAVKWVSYARLVRSIVLEQRQKDYVRLAEISGMKPWKLVVKHILPHTIGNLLVLATLDIGKIILMIASLSYIGLGPQPPSPEWGAMLSEGKTYFQTAPHLMIFPGLCIVITVLLTNSWGDFLRDRYDVHIQSHSAKRSMSSILFRKGV</sequence>
<comment type="subcellular location">
    <subcellularLocation>
        <location evidence="1 8">Cell membrane</location>
        <topology evidence="1 8">Multi-pass membrane protein</topology>
    </subcellularLocation>
</comment>
<dbReference type="PANTHER" id="PTHR43386">
    <property type="entry name" value="OLIGOPEPTIDE TRANSPORT SYSTEM PERMEASE PROTEIN APPC"/>
    <property type="match status" value="1"/>
</dbReference>
<proteinExistence type="inferred from homology"/>
<dbReference type="SUPFAM" id="SSF161098">
    <property type="entry name" value="MetI-like"/>
    <property type="match status" value="1"/>
</dbReference>
<dbReference type="EMBL" id="MDER01000024">
    <property type="protein sequence ID" value="ODP30216.1"/>
    <property type="molecule type" value="Genomic_DNA"/>
</dbReference>
<dbReference type="GO" id="GO:0055085">
    <property type="term" value="P:transmembrane transport"/>
    <property type="evidence" value="ECO:0007669"/>
    <property type="project" value="InterPro"/>
</dbReference>
<keyword evidence="2 8" id="KW-0813">Transport</keyword>
<evidence type="ECO:0000313" key="11">
    <source>
        <dbReference type="Proteomes" id="UP000094578"/>
    </source>
</evidence>
<dbReference type="PATRIC" id="fig|1886670.3.peg.475"/>
<dbReference type="InterPro" id="IPR035906">
    <property type="entry name" value="MetI-like_sf"/>
</dbReference>
<evidence type="ECO:0000256" key="5">
    <source>
        <dbReference type="ARBA" id="ARBA00022989"/>
    </source>
</evidence>
<feature type="domain" description="ABC transmembrane type-1" evidence="9">
    <location>
        <begin position="65"/>
        <end position="254"/>
    </location>
</feature>
<feature type="transmembrane region" description="Helical" evidence="8">
    <location>
        <begin position="186"/>
        <end position="208"/>
    </location>
</feature>
<comment type="caution">
    <text evidence="10">The sequence shown here is derived from an EMBL/GenBank/DDBJ whole genome shotgun (WGS) entry which is preliminary data.</text>
</comment>
<dbReference type="PANTHER" id="PTHR43386:SF1">
    <property type="entry name" value="D,D-DIPEPTIDE TRANSPORT SYSTEM PERMEASE PROTEIN DDPC-RELATED"/>
    <property type="match status" value="1"/>
</dbReference>
<comment type="similarity">
    <text evidence="7">Belongs to the binding-protein-dependent transport system permease family. OppBC subfamily.</text>
</comment>
<evidence type="ECO:0000313" key="10">
    <source>
        <dbReference type="EMBL" id="ODP30216.1"/>
    </source>
</evidence>
<evidence type="ECO:0000256" key="1">
    <source>
        <dbReference type="ARBA" id="ARBA00004651"/>
    </source>
</evidence>
<evidence type="ECO:0000256" key="6">
    <source>
        <dbReference type="ARBA" id="ARBA00023136"/>
    </source>
</evidence>
<keyword evidence="3" id="KW-1003">Cell membrane</keyword>
<feature type="transmembrane region" description="Helical" evidence="8">
    <location>
        <begin position="114"/>
        <end position="138"/>
    </location>
</feature>
<protein>
    <submittedName>
        <fullName evidence="10">Oligopeptide transport system permease protein OppC</fullName>
    </submittedName>
</protein>
<keyword evidence="5 8" id="KW-1133">Transmembrane helix</keyword>
<accession>A0A1E3L8Z3</accession>
<dbReference type="Pfam" id="PF00528">
    <property type="entry name" value="BPD_transp_1"/>
    <property type="match status" value="1"/>
</dbReference>
<dbReference type="PROSITE" id="PS50928">
    <property type="entry name" value="ABC_TM1"/>
    <property type="match status" value="1"/>
</dbReference>
<evidence type="ECO:0000256" key="8">
    <source>
        <dbReference type="RuleBase" id="RU363032"/>
    </source>
</evidence>
<keyword evidence="6 8" id="KW-0472">Membrane</keyword>
<dbReference type="InterPro" id="IPR053385">
    <property type="entry name" value="ABC_transport_permease"/>
</dbReference>
<evidence type="ECO:0000259" key="9">
    <source>
        <dbReference type="PROSITE" id="PS50928"/>
    </source>
</evidence>
<dbReference type="Proteomes" id="UP000094578">
    <property type="component" value="Unassembled WGS sequence"/>
</dbReference>
<dbReference type="NCBIfam" id="NF045474">
    <property type="entry name" value="Opp2C"/>
    <property type="match status" value="1"/>
</dbReference>
<dbReference type="CDD" id="cd06261">
    <property type="entry name" value="TM_PBP2"/>
    <property type="match status" value="1"/>
</dbReference>
<evidence type="ECO:0000256" key="7">
    <source>
        <dbReference type="ARBA" id="ARBA00024202"/>
    </source>
</evidence>
<dbReference type="Gene3D" id="1.10.3720.10">
    <property type="entry name" value="MetI-like"/>
    <property type="match status" value="1"/>
</dbReference>
<feature type="transmembrane region" description="Helical" evidence="8">
    <location>
        <begin position="69"/>
        <end position="94"/>
    </location>
</feature>
<evidence type="ECO:0000256" key="4">
    <source>
        <dbReference type="ARBA" id="ARBA00022692"/>
    </source>
</evidence>
<dbReference type="InterPro" id="IPR000515">
    <property type="entry name" value="MetI-like"/>
</dbReference>
<dbReference type="RefSeq" id="WP_083243299.1">
    <property type="nucleotide sequence ID" value="NZ_MDER01000024.1"/>
</dbReference>
<gene>
    <name evidence="10" type="ORF">PTI45_00458</name>
</gene>
<dbReference type="InterPro" id="IPR050366">
    <property type="entry name" value="BP-dependent_transpt_permease"/>
</dbReference>